<dbReference type="GO" id="GO:0005524">
    <property type="term" value="F:ATP binding"/>
    <property type="evidence" value="ECO:0007669"/>
    <property type="project" value="UniProtKB-KW"/>
</dbReference>
<dbReference type="GO" id="GO:0006298">
    <property type="term" value="P:mismatch repair"/>
    <property type="evidence" value="ECO:0007669"/>
    <property type="project" value="InterPro"/>
</dbReference>
<evidence type="ECO:0000256" key="2">
    <source>
        <dbReference type="ARBA" id="ARBA00022840"/>
    </source>
</evidence>
<dbReference type="EMBL" id="MN740977">
    <property type="protein sequence ID" value="QHU21041.1"/>
    <property type="molecule type" value="Genomic_DNA"/>
</dbReference>
<feature type="transmembrane region" description="Helical" evidence="4">
    <location>
        <begin position="165"/>
        <end position="185"/>
    </location>
</feature>
<dbReference type="AlphaFoldDB" id="A0A6C0KUY8"/>
<dbReference type="InterPro" id="IPR027417">
    <property type="entry name" value="P-loop_NTPase"/>
</dbReference>
<organism evidence="6">
    <name type="scientific">viral metagenome</name>
    <dbReference type="NCBI Taxonomy" id="1070528"/>
    <lineage>
        <taxon>unclassified sequences</taxon>
        <taxon>metagenomes</taxon>
        <taxon>organismal metagenomes</taxon>
    </lineage>
</organism>
<keyword evidence="3" id="KW-0238">DNA-binding</keyword>
<dbReference type="SMART" id="SM00534">
    <property type="entry name" value="MUTSac"/>
    <property type="match status" value="1"/>
</dbReference>
<keyword evidence="2" id="KW-0067">ATP-binding</keyword>
<reference evidence="6" key="1">
    <citation type="journal article" date="2020" name="Nature">
        <title>Giant virus diversity and host interactions through global metagenomics.</title>
        <authorList>
            <person name="Schulz F."/>
            <person name="Roux S."/>
            <person name="Paez-Espino D."/>
            <person name="Jungbluth S."/>
            <person name="Walsh D.A."/>
            <person name="Denef V.J."/>
            <person name="McMahon K.D."/>
            <person name="Konstantinidis K.T."/>
            <person name="Eloe-Fadrosh E.A."/>
            <person name="Kyrpides N.C."/>
            <person name="Woyke T."/>
        </authorList>
    </citation>
    <scope>NUCLEOTIDE SEQUENCE</scope>
    <source>
        <strain evidence="6">GVMAG-S-3300013094-100</strain>
    </source>
</reference>
<dbReference type="GO" id="GO:0140664">
    <property type="term" value="F:ATP-dependent DNA damage sensor activity"/>
    <property type="evidence" value="ECO:0007669"/>
    <property type="project" value="InterPro"/>
</dbReference>
<evidence type="ECO:0000256" key="3">
    <source>
        <dbReference type="ARBA" id="ARBA00023125"/>
    </source>
</evidence>
<evidence type="ECO:0000313" key="6">
    <source>
        <dbReference type="EMBL" id="QHU21041.1"/>
    </source>
</evidence>
<keyword evidence="4" id="KW-0812">Transmembrane</keyword>
<dbReference type="PANTHER" id="PTHR11361">
    <property type="entry name" value="DNA MISMATCH REPAIR PROTEIN MUTS FAMILY MEMBER"/>
    <property type="match status" value="1"/>
</dbReference>
<name>A0A6C0KUY8_9ZZZZ</name>
<keyword evidence="1" id="KW-0547">Nucleotide-binding</keyword>
<keyword evidence="4" id="KW-1133">Transmembrane helix</keyword>
<proteinExistence type="predicted"/>
<dbReference type="Pfam" id="PF00488">
    <property type="entry name" value="MutS_V"/>
    <property type="match status" value="1"/>
</dbReference>
<dbReference type="PANTHER" id="PTHR11361:SF99">
    <property type="entry name" value="DNA MISMATCH REPAIR PROTEIN"/>
    <property type="match status" value="1"/>
</dbReference>
<evidence type="ECO:0000259" key="5">
    <source>
        <dbReference type="SMART" id="SM00534"/>
    </source>
</evidence>
<feature type="domain" description="DNA mismatch repair proteins mutS family" evidence="5">
    <location>
        <begin position="397"/>
        <end position="599"/>
    </location>
</feature>
<dbReference type="InterPro" id="IPR045076">
    <property type="entry name" value="MutS"/>
</dbReference>
<dbReference type="InterPro" id="IPR000432">
    <property type="entry name" value="DNA_mismatch_repair_MutS_C"/>
</dbReference>
<sequence>MMHRTPKHFDIYGNEIDTKERANALLDSTTSTNIIPEIISFEYNEKNKVNVIDSLWEDSGLETWAKSQPATRGGSHHIWNIIKTPTYDIELLKKRQNALHTLPENITDDLKTLSAYEKDIAWLFTLPPLKEAYPINILFPTLPILNSINKLPYFLTVFHIYRISIMPWFNLISPLVTILSPWYYLKKMNIHMSLKTYLSAMWRGIVMSLSGGGGSHKFMRALSIILYIGLYIYGIIQTFETASMLHTIRKNLTEKMENISKFVAISQKIIKVIPEETIKVYCHDYTTRKELILPEGLAGLYTIMTEKPIQGMILSLMRAIYSIDVCASVKNLLYNKNTKCCKVVYAENNAENNANNAETNNVNTNNNRKNNNIATKFVKMGHIILPENQIRNSVSLKKSLIITGPNAAGKTTYVRGICTNYILAQTFGIACASKATIHPVHAIGSFIRISDELGKLSLFEAEAKRCAELIKQAEKIAEAGKKAIYFLDEPMHSTPPIEGTATSIAVIEHIGKLPGIKLLVTTHYHDIIKLGTDKSTQGIFTNVSVEAKLIENDIENCNYKYEFPYKIKKGPSVQCIALELLSDKDLPKKIIKRAIEVKNKIYPVLLN</sequence>
<feature type="transmembrane region" description="Helical" evidence="4">
    <location>
        <begin position="218"/>
        <end position="236"/>
    </location>
</feature>
<evidence type="ECO:0000256" key="4">
    <source>
        <dbReference type="SAM" id="Phobius"/>
    </source>
</evidence>
<dbReference type="SUPFAM" id="SSF52540">
    <property type="entry name" value="P-loop containing nucleoside triphosphate hydrolases"/>
    <property type="match status" value="1"/>
</dbReference>
<evidence type="ECO:0000256" key="1">
    <source>
        <dbReference type="ARBA" id="ARBA00022741"/>
    </source>
</evidence>
<protein>
    <recommendedName>
        <fullName evidence="5">DNA mismatch repair proteins mutS family domain-containing protein</fullName>
    </recommendedName>
</protein>
<dbReference type="Gene3D" id="3.40.50.300">
    <property type="entry name" value="P-loop containing nucleotide triphosphate hydrolases"/>
    <property type="match status" value="1"/>
</dbReference>
<accession>A0A6C0KUY8</accession>
<dbReference type="GO" id="GO:0030983">
    <property type="term" value="F:mismatched DNA binding"/>
    <property type="evidence" value="ECO:0007669"/>
    <property type="project" value="InterPro"/>
</dbReference>
<dbReference type="GO" id="GO:0005829">
    <property type="term" value="C:cytosol"/>
    <property type="evidence" value="ECO:0007669"/>
    <property type="project" value="TreeGrafter"/>
</dbReference>
<keyword evidence="4" id="KW-0472">Membrane</keyword>